<keyword evidence="8" id="KW-1185">Reference proteome</keyword>
<reference evidence="7 8" key="1">
    <citation type="journal article" date="2017" name="Mol. Biol. Evol.">
        <title>The 4-celled Tetrabaena socialis nuclear genome reveals the essential components for genetic control of cell number at the origin of multicellularity in the volvocine lineage.</title>
        <authorList>
            <person name="Featherston J."/>
            <person name="Arakaki Y."/>
            <person name="Hanschen E.R."/>
            <person name="Ferris P.J."/>
            <person name="Michod R.E."/>
            <person name="Olson B.J.S.C."/>
            <person name="Nozaki H."/>
            <person name="Durand P.M."/>
        </authorList>
    </citation>
    <scope>NUCLEOTIDE SEQUENCE [LARGE SCALE GENOMIC DNA]</scope>
    <source>
        <strain evidence="7 8">NIES-571</strain>
    </source>
</reference>
<evidence type="ECO:0000313" key="8">
    <source>
        <dbReference type="Proteomes" id="UP000236333"/>
    </source>
</evidence>
<dbReference type="PANTHER" id="PTHR23249:SF16">
    <property type="entry name" value="TRAFFICKING PROTEIN PARTICLE COMPLEX SUBUNIT 1"/>
    <property type="match status" value="1"/>
</dbReference>
<dbReference type="GO" id="GO:0005783">
    <property type="term" value="C:endoplasmic reticulum"/>
    <property type="evidence" value="ECO:0007669"/>
    <property type="project" value="UniProtKB-SubCell"/>
</dbReference>
<comment type="caution">
    <text evidence="7">The sequence shown here is derived from an EMBL/GenBank/DDBJ whole genome shotgun (WGS) entry which is preliminary data.</text>
</comment>
<keyword evidence="2 6" id="KW-0256">Endoplasmic reticulum</keyword>
<evidence type="ECO:0000256" key="4">
    <source>
        <dbReference type="ARBA" id="ARBA00023034"/>
    </source>
</evidence>
<keyword evidence="3 6" id="KW-0931">ER-Golgi transport</keyword>
<evidence type="ECO:0000256" key="2">
    <source>
        <dbReference type="ARBA" id="ARBA00022824"/>
    </source>
</evidence>
<dbReference type="InterPro" id="IPR011012">
    <property type="entry name" value="Longin-like_dom_sf"/>
</dbReference>
<dbReference type="PANTHER" id="PTHR23249">
    <property type="entry name" value="TRAFFICKING PROTEIN PARTICLE COMPLEX SUBUNIT"/>
    <property type="match status" value="1"/>
</dbReference>
<name>A0A2J8A707_9CHLO</name>
<comment type="subcellular location">
    <subcellularLocation>
        <location evidence="6">Endoplasmic reticulum</location>
    </subcellularLocation>
    <subcellularLocation>
        <location evidence="6">Golgi apparatus</location>
        <location evidence="6">cis-Golgi network</location>
    </subcellularLocation>
</comment>
<dbReference type="Gene3D" id="3.30.450.70">
    <property type="match status" value="1"/>
</dbReference>
<accession>A0A2J8A707</accession>
<evidence type="ECO:0000256" key="3">
    <source>
        <dbReference type="ARBA" id="ARBA00022892"/>
    </source>
</evidence>
<evidence type="ECO:0000256" key="1">
    <source>
        <dbReference type="ARBA" id="ARBA00022448"/>
    </source>
</evidence>
<dbReference type="InterPro" id="IPR007233">
    <property type="entry name" value="TRAPPC"/>
</dbReference>
<protein>
    <recommendedName>
        <fullName evidence="6">Trafficking protein particle complex subunit</fullName>
    </recommendedName>
</protein>
<comment type="similarity">
    <text evidence="5">Belongs to the TRAPP small subunits family. BET5 subfamily.</text>
</comment>
<keyword evidence="4 6" id="KW-0333">Golgi apparatus</keyword>
<dbReference type="OrthoDB" id="246406at2759"/>
<dbReference type="Pfam" id="PF04099">
    <property type="entry name" value="Sybindin"/>
    <property type="match status" value="1"/>
</dbReference>
<dbReference type="EMBL" id="PGGS01000137">
    <property type="protein sequence ID" value="PNH08273.1"/>
    <property type="molecule type" value="Genomic_DNA"/>
</dbReference>
<dbReference type="GO" id="GO:0030008">
    <property type="term" value="C:TRAPP complex"/>
    <property type="evidence" value="ECO:0007669"/>
    <property type="project" value="UniProtKB-UniRule"/>
</dbReference>
<sequence>MGCFNLYIFNRQGTCVYYHEWFRPKSVKHGAGTLQDDQKQMFGLFWTLSNFCATLDPKDQNKPQLGTPRKIGQGCKFRSFTTSSYKCNFLEMPSGIKVGVGGRGRWGGPLGEEGKG</sequence>
<evidence type="ECO:0000256" key="6">
    <source>
        <dbReference type="RuleBase" id="RU366065"/>
    </source>
</evidence>
<dbReference type="SUPFAM" id="SSF64356">
    <property type="entry name" value="SNARE-like"/>
    <property type="match status" value="1"/>
</dbReference>
<dbReference type="AlphaFoldDB" id="A0A2J8A707"/>
<dbReference type="Proteomes" id="UP000236333">
    <property type="component" value="Unassembled WGS sequence"/>
</dbReference>
<proteinExistence type="inferred from homology"/>
<organism evidence="7 8">
    <name type="scientific">Tetrabaena socialis</name>
    <dbReference type="NCBI Taxonomy" id="47790"/>
    <lineage>
        <taxon>Eukaryota</taxon>
        <taxon>Viridiplantae</taxon>
        <taxon>Chlorophyta</taxon>
        <taxon>core chlorophytes</taxon>
        <taxon>Chlorophyceae</taxon>
        <taxon>CS clade</taxon>
        <taxon>Chlamydomonadales</taxon>
        <taxon>Tetrabaenaceae</taxon>
        <taxon>Tetrabaena</taxon>
    </lineage>
</organism>
<comment type="subunit">
    <text evidence="6">Part of the multisubunit transport protein particle (TRAPP) complex.</text>
</comment>
<keyword evidence="1 6" id="KW-0813">Transport</keyword>
<dbReference type="GO" id="GO:0006888">
    <property type="term" value="P:endoplasmic reticulum to Golgi vesicle-mediated transport"/>
    <property type="evidence" value="ECO:0007669"/>
    <property type="project" value="UniProtKB-UniRule"/>
</dbReference>
<evidence type="ECO:0000256" key="5">
    <source>
        <dbReference type="ARBA" id="ARBA00038167"/>
    </source>
</evidence>
<gene>
    <name evidence="7" type="ORF">TSOC_005197</name>
</gene>
<dbReference type="GO" id="GO:0005794">
    <property type="term" value="C:Golgi apparatus"/>
    <property type="evidence" value="ECO:0007669"/>
    <property type="project" value="UniProtKB-SubCell"/>
</dbReference>
<evidence type="ECO:0000313" key="7">
    <source>
        <dbReference type="EMBL" id="PNH08273.1"/>
    </source>
</evidence>
<dbReference type="SMART" id="SM01399">
    <property type="entry name" value="Sybindin"/>
    <property type="match status" value="1"/>
</dbReference>